<dbReference type="RefSeq" id="WP_267621623.1">
    <property type="nucleotide sequence ID" value="NZ_JAODIW010000006.1"/>
</dbReference>
<comment type="caution">
    <text evidence="1">The sequence shown here is derived from an EMBL/GenBank/DDBJ whole genome shotgun (WGS) entry which is preliminary data.</text>
</comment>
<name>A0ABD5PGJ2_9EURY</name>
<dbReference type="EMBL" id="JBHSDS010000008">
    <property type="protein sequence ID" value="MFC4359571.1"/>
    <property type="molecule type" value="Genomic_DNA"/>
</dbReference>
<accession>A0ABD5PGJ2</accession>
<gene>
    <name evidence="1" type="ORF">ACFO0N_16635</name>
</gene>
<evidence type="ECO:0000313" key="2">
    <source>
        <dbReference type="Proteomes" id="UP001595921"/>
    </source>
</evidence>
<dbReference type="Proteomes" id="UP001595921">
    <property type="component" value="Unassembled WGS sequence"/>
</dbReference>
<sequence>MSRFGRRALGVGVGIVLFGVVAARRLRSGGAEDAEARTTDTDDPTVLVADPPASALAYRVVNPAVSALLRSPVHGLVSDSLGLITFTGRKTGKRFTTPVGYHELDDGRTLILTHSPWWENLRGGRPVTLRVRGEDREAVATPRTDPDAVADDLRALVEHVGAGNLRRLGLDYEGEGLPSRAALRDVAEKTVILEVDFEVGTTEPDTETA</sequence>
<protein>
    <submittedName>
        <fullName evidence="1">Nitroreductase/quinone reductase family protein</fullName>
    </submittedName>
</protein>
<reference evidence="1 2" key="1">
    <citation type="journal article" date="2019" name="Int. J. Syst. Evol. Microbiol.">
        <title>The Global Catalogue of Microorganisms (GCM) 10K type strain sequencing project: providing services to taxonomists for standard genome sequencing and annotation.</title>
        <authorList>
            <consortium name="The Broad Institute Genomics Platform"/>
            <consortium name="The Broad Institute Genome Sequencing Center for Infectious Disease"/>
            <person name="Wu L."/>
            <person name="Ma J."/>
        </authorList>
    </citation>
    <scope>NUCLEOTIDE SEQUENCE [LARGE SCALE GENOMIC DNA]</scope>
    <source>
        <strain evidence="1 2">CGMCC 1.12553</strain>
    </source>
</reference>
<dbReference type="InterPro" id="IPR004378">
    <property type="entry name" value="F420H2_quin_Rdtase"/>
</dbReference>
<dbReference type="Pfam" id="PF04075">
    <property type="entry name" value="F420H2_quin_red"/>
    <property type="match status" value="1"/>
</dbReference>
<dbReference type="InterPro" id="IPR012349">
    <property type="entry name" value="Split_barrel_FMN-bd"/>
</dbReference>
<keyword evidence="2" id="KW-1185">Reference proteome</keyword>
<proteinExistence type="predicted"/>
<dbReference type="Gene3D" id="2.30.110.10">
    <property type="entry name" value="Electron Transport, Fmn-binding Protein, Chain A"/>
    <property type="match status" value="1"/>
</dbReference>
<dbReference type="AlphaFoldDB" id="A0ABD5PGJ2"/>
<organism evidence="1 2">
    <name type="scientific">Halobium salinum</name>
    <dbReference type="NCBI Taxonomy" id="1364940"/>
    <lineage>
        <taxon>Archaea</taxon>
        <taxon>Methanobacteriati</taxon>
        <taxon>Methanobacteriota</taxon>
        <taxon>Stenosarchaea group</taxon>
        <taxon>Halobacteria</taxon>
        <taxon>Halobacteriales</taxon>
        <taxon>Haloferacaceae</taxon>
        <taxon>Halobium</taxon>
    </lineage>
</organism>
<evidence type="ECO:0000313" key="1">
    <source>
        <dbReference type="EMBL" id="MFC4359571.1"/>
    </source>
</evidence>